<gene>
    <name evidence="1" type="ORF">Q31a_15740</name>
</gene>
<dbReference type="Proteomes" id="UP000318017">
    <property type="component" value="Chromosome"/>
</dbReference>
<protein>
    <submittedName>
        <fullName evidence="1">Uncharacterized protein</fullName>
    </submittedName>
</protein>
<sequence length="40" mass="4332">MPIGDLWMQPAVHTQASGVPPIPACLDANDNDWLDSRLEG</sequence>
<name>A0A518G3U8_9BACT</name>
<organism evidence="1 2">
    <name type="scientific">Aureliella helgolandensis</name>
    <dbReference type="NCBI Taxonomy" id="2527968"/>
    <lineage>
        <taxon>Bacteria</taxon>
        <taxon>Pseudomonadati</taxon>
        <taxon>Planctomycetota</taxon>
        <taxon>Planctomycetia</taxon>
        <taxon>Pirellulales</taxon>
        <taxon>Pirellulaceae</taxon>
        <taxon>Aureliella</taxon>
    </lineage>
</organism>
<accession>A0A518G3U8</accession>
<dbReference type="EMBL" id="CP036298">
    <property type="protein sequence ID" value="QDV23276.1"/>
    <property type="molecule type" value="Genomic_DNA"/>
</dbReference>
<reference evidence="1 2" key="1">
    <citation type="submission" date="2019-02" db="EMBL/GenBank/DDBJ databases">
        <title>Deep-cultivation of Planctomycetes and their phenomic and genomic characterization uncovers novel biology.</title>
        <authorList>
            <person name="Wiegand S."/>
            <person name="Jogler M."/>
            <person name="Boedeker C."/>
            <person name="Pinto D."/>
            <person name="Vollmers J."/>
            <person name="Rivas-Marin E."/>
            <person name="Kohn T."/>
            <person name="Peeters S.H."/>
            <person name="Heuer A."/>
            <person name="Rast P."/>
            <person name="Oberbeckmann S."/>
            <person name="Bunk B."/>
            <person name="Jeske O."/>
            <person name="Meyerdierks A."/>
            <person name="Storesund J.E."/>
            <person name="Kallscheuer N."/>
            <person name="Luecker S."/>
            <person name="Lage O.M."/>
            <person name="Pohl T."/>
            <person name="Merkel B.J."/>
            <person name="Hornburger P."/>
            <person name="Mueller R.-W."/>
            <person name="Bruemmer F."/>
            <person name="Labrenz M."/>
            <person name="Spormann A.M."/>
            <person name="Op den Camp H."/>
            <person name="Overmann J."/>
            <person name="Amann R."/>
            <person name="Jetten M.S.M."/>
            <person name="Mascher T."/>
            <person name="Medema M.H."/>
            <person name="Devos D.P."/>
            <person name="Kaster A.-K."/>
            <person name="Ovreas L."/>
            <person name="Rohde M."/>
            <person name="Galperin M.Y."/>
            <person name="Jogler C."/>
        </authorList>
    </citation>
    <scope>NUCLEOTIDE SEQUENCE [LARGE SCALE GENOMIC DNA]</scope>
    <source>
        <strain evidence="1 2">Q31a</strain>
    </source>
</reference>
<proteinExistence type="predicted"/>
<keyword evidence="2" id="KW-1185">Reference proteome</keyword>
<dbReference type="RefSeq" id="WP_261342703.1">
    <property type="nucleotide sequence ID" value="NZ_CP036298.1"/>
</dbReference>
<evidence type="ECO:0000313" key="1">
    <source>
        <dbReference type="EMBL" id="QDV23276.1"/>
    </source>
</evidence>
<dbReference type="KEGG" id="ahel:Q31a_15740"/>
<evidence type="ECO:0000313" key="2">
    <source>
        <dbReference type="Proteomes" id="UP000318017"/>
    </source>
</evidence>
<dbReference type="AlphaFoldDB" id="A0A518G3U8"/>